<dbReference type="PANTHER" id="PTHR30408">
    <property type="entry name" value="TYPE-1 RESTRICTION ENZYME ECOKI SPECIFICITY PROTEIN"/>
    <property type="match status" value="1"/>
</dbReference>
<evidence type="ECO:0000313" key="6">
    <source>
        <dbReference type="Proteomes" id="UP000592294"/>
    </source>
</evidence>
<dbReference type="AlphaFoldDB" id="A0A850R6R1"/>
<dbReference type="InterPro" id="IPR052021">
    <property type="entry name" value="Type-I_RS_S_subunit"/>
</dbReference>
<evidence type="ECO:0000313" key="5">
    <source>
        <dbReference type="EMBL" id="NVZ10389.1"/>
    </source>
</evidence>
<dbReference type="CDD" id="cd16961">
    <property type="entry name" value="RMtype1_S_TRD-CR_like"/>
    <property type="match status" value="1"/>
</dbReference>
<name>A0A850R6R1_9GAMM</name>
<organism evidence="5 6">
    <name type="scientific">Allochromatium humboldtianum</name>
    <dbReference type="NCBI Taxonomy" id="504901"/>
    <lineage>
        <taxon>Bacteria</taxon>
        <taxon>Pseudomonadati</taxon>
        <taxon>Pseudomonadota</taxon>
        <taxon>Gammaproteobacteria</taxon>
        <taxon>Chromatiales</taxon>
        <taxon>Chromatiaceae</taxon>
        <taxon>Allochromatium</taxon>
    </lineage>
</organism>
<dbReference type="GO" id="GO:0004519">
    <property type="term" value="F:endonuclease activity"/>
    <property type="evidence" value="ECO:0007669"/>
    <property type="project" value="UniProtKB-KW"/>
</dbReference>
<keyword evidence="6" id="KW-1185">Reference proteome</keyword>
<proteinExistence type="inferred from homology"/>
<comment type="caution">
    <text evidence="5">The sequence shown here is derived from an EMBL/GenBank/DDBJ whole genome shotgun (WGS) entry which is preliminary data.</text>
</comment>
<gene>
    <name evidence="5" type="ORF">HW932_14080</name>
</gene>
<evidence type="ECO:0000259" key="4">
    <source>
        <dbReference type="Pfam" id="PF01420"/>
    </source>
</evidence>
<feature type="domain" description="Type I restriction modification DNA specificity" evidence="4">
    <location>
        <begin position="340"/>
        <end position="426"/>
    </location>
</feature>
<dbReference type="Proteomes" id="UP000592294">
    <property type="component" value="Unassembled WGS sequence"/>
</dbReference>
<sequence>MAVAFASPYPSYRESGLTWLPSIPSHWATVRAKNLASLIQTGPFGSQLHSDDYVSGGIPVINPLHLVAGRIKPNAKARVSKEKVAELSRHKLQFGDIVFARRGDLGRSAVVTESEVGWLCGTGSVLFRPLHDGHPEFISRLIQTPMYKGMLVASSVGSTMANLNPATLSALPITLPPRPEQDQIVAYLRAQDAHIARFIKVKRELIKLLTEQKQTIIEGAVTQGLDAATEKRDSDIGWMMHIPAHWETCKLKHVAIFNPSRSESTAFRLSDASVSFLPMECITTDGKLQRVENRKTSEVWEGYTYFRRNDVVMAKITPCFENGKGGLLDTLPTEIGFGTTEFIVLRAMERRIRPAFLATLLSLRIFRALGTDAMTGAAGQQRVPLSFVKNFGIALPPLDEQDRILGALQTATAEQDIIIEKTRSEIALIREYRDRLIADVVTGQVDVRGWQPGPDDVVDDTALAALGDDPEDGTEAEDGDGDE</sequence>
<dbReference type="InterPro" id="IPR044946">
    <property type="entry name" value="Restrct_endonuc_typeI_TRD_sf"/>
</dbReference>
<evidence type="ECO:0000256" key="2">
    <source>
        <dbReference type="ARBA" id="ARBA00022747"/>
    </source>
</evidence>
<feature type="domain" description="Type I restriction modification DNA specificity" evidence="4">
    <location>
        <begin position="24"/>
        <end position="196"/>
    </location>
</feature>
<keyword evidence="2" id="KW-0680">Restriction system</keyword>
<dbReference type="GO" id="GO:0009307">
    <property type="term" value="P:DNA restriction-modification system"/>
    <property type="evidence" value="ECO:0007669"/>
    <property type="project" value="UniProtKB-KW"/>
</dbReference>
<keyword evidence="5" id="KW-0255">Endonuclease</keyword>
<protein>
    <submittedName>
        <fullName evidence="5">Restriction endonuclease subunit S</fullName>
    </submittedName>
</protein>
<comment type="similarity">
    <text evidence="1">Belongs to the type-I restriction system S methylase family.</text>
</comment>
<accession>A0A850R6R1</accession>
<dbReference type="Gene3D" id="3.90.220.20">
    <property type="entry name" value="DNA methylase specificity domains"/>
    <property type="match status" value="2"/>
</dbReference>
<dbReference type="EMBL" id="JABZEO010000009">
    <property type="protein sequence ID" value="NVZ10389.1"/>
    <property type="molecule type" value="Genomic_DNA"/>
</dbReference>
<dbReference type="PANTHER" id="PTHR30408:SF12">
    <property type="entry name" value="TYPE I RESTRICTION ENZYME MJAVIII SPECIFICITY SUBUNIT"/>
    <property type="match status" value="1"/>
</dbReference>
<dbReference type="CDD" id="cd17260">
    <property type="entry name" value="RMtype1_S_EcoEI-TRD1-CR1_like"/>
    <property type="match status" value="1"/>
</dbReference>
<evidence type="ECO:0000256" key="3">
    <source>
        <dbReference type="ARBA" id="ARBA00023125"/>
    </source>
</evidence>
<keyword evidence="5" id="KW-0378">Hydrolase</keyword>
<dbReference type="SUPFAM" id="SSF116734">
    <property type="entry name" value="DNA methylase specificity domain"/>
    <property type="match status" value="2"/>
</dbReference>
<dbReference type="Pfam" id="PF01420">
    <property type="entry name" value="Methylase_S"/>
    <property type="match status" value="2"/>
</dbReference>
<keyword evidence="5" id="KW-0540">Nuclease</keyword>
<keyword evidence="3" id="KW-0238">DNA-binding</keyword>
<reference evidence="5 6" key="1">
    <citation type="submission" date="2020-06" db="EMBL/GenBank/DDBJ databases">
        <title>Whole-genome sequence of Allochromatium humboldtianum DSM 21881, type strain.</title>
        <authorList>
            <person name="Kyndt J.A."/>
            <person name="Meyer T.E."/>
        </authorList>
    </citation>
    <scope>NUCLEOTIDE SEQUENCE [LARGE SCALE GENOMIC DNA]</scope>
    <source>
        <strain evidence="5 6">DSM 21881</strain>
    </source>
</reference>
<dbReference type="InterPro" id="IPR000055">
    <property type="entry name" value="Restrct_endonuc_typeI_TRD"/>
</dbReference>
<evidence type="ECO:0000256" key="1">
    <source>
        <dbReference type="ARBA" id="ARBA00010923"/>
    </source>
</evidence>
<dbReference type="GO" id="GO:0003677">
    <property type="term" value="F:DNA binding"/>
    <property type="evidence" value="ECO:0007669"/>
    <property type="project" value="UniProtKB-KW"/>
</dbReference>
<dbReference type="RefSeq" id="WP_176977119.1">
    <property type="nucleotide sequence ID" value="NZ_JABZEO010000009.1"/>
</dbReference>